<evidence type="ECO:0000313" key="4">
    <source>
        <dbReference type="EMBL" id="CED82209.1"/>
    </source>
</evidence>
<dbReference type="InterPro" id="IPR036249">
    <property type="entry name" value="Thioredoxin-like_sf"/>
</dbReference>
<feature type="compositionally biased region" description="Low complexity" evidence="1">
    <location>
        <begin position="402"/>
        <end position="413"/>
    </location>
</feature>
<feature type="domain" description="Thioredoxin" evidence="3">
    <location>
        <begin position="9"/>
        <end position="164"/>
    </location>
</feature>
<feature type="chain" id="PRO_5002522044" evidence="2">
    <location>
        <begin position="22"/>
        <end position="468"/>
    </location>
</feature>
<dbReference type="PANTHER" id="PTHR45815">
    <property type="entry name" value="PROTEIN DISULFIDE-ISOMERASE A6"/>
    <property type="match status" value="1"/>
</dbReference>
<dbReference type="InterPro" id="IPR017937">
    <property type="entry name" value="Thioredoxin_CS"/>
</dbReference>
<dbReference type="AlphaFoldDB" id="A0A0F7SNG8"/>
<protein>
    <submittedName>
        <fullName evidence="4">Thioredoxin/protein disulfide isomerase</fullName>
    </submittedName>
</protein>
<feature type="signal peptide" evidence="2">
    <location>
        <begin position="1"/>
        <end position="21"/>
    </location>
</feature>
<dbReference type="GO" id="GO:0015035">
    <property type="term" value="F:protein-disulfide reductase activity"/>
    <property type="evidence" value="ECO:0007669"/>
    <property type="project" value="TreeGrafter"/>
</dbReference>
<dbReference type="GO" id="GO:0016853">
    <property type="term" value="F:isomerase activity"/>
    <property type="evidence" value="ECO:0007669"/>
    <property type="project" value="UniProtKB-KW"/>
</dbReference>
<accession>A0A0F7SNG8</accession>
<dbReference type="Gene3D" id="3.40.30.10">
    <property type="entry name" value="Glutaredoxin"/>
    <property type="match status" value="1"/>
</dbReference>
<feature type="compositionally biased region" description="Low complexity" evidence="1">
    <location>
        <begin position="264"/>
        <end position="285"/>
    </location>
</feature>
<reference evidence="4" key="1">
    <citation type="submission" date="2014-08" db="EMBL/GenBank/DDBJ databases">
        <authorList>
            <person name="Sharma Rahul"/>
            <person name="Thines Marco"/>
        </authorList>
    </citation>
    <scope>NUCLEOTIDE SEQUENCE</scope>
</reference>
<dbReference type="PRINTS" id="PR00421">
    <property type="entry name" value="THIOREDOXIN"/>
</dbReference>
<feature type="region of interest" description="Disordered" evidence="1">
    <location>
        <begin position="334"/>
        <end position="468"/>
    </location>
</feature>
<dbReference type="GO" id="GO:0034976">
    <property type="term" value="P:response to endoplasmic reticulum stress"/>
    <property type="evidence" value="ECO:0007669"/>
    <property type="project" value="TreeGrafter"/>
</dbReference>
<evidence type="ECO:0000256" key="2">
    <source>
        <dbReference type="SAM" id="SignalP"/>
    </source>
</evidence>
<keyword evidence="4" id="KW-0413">Isomerase</keyword>
<dbReference type="GO" id="GO:0005788">
    <property type="term" value="C:endoplasmic reticulum lumen"/>
    <property type="evidence" value="ECO:0007669"/>
    <property type="project" value="TreeGrafter"/>
</dbReference>
<dbReference type="EMBL" id="LN483124">
    <property type="protein sequence ID" value="CED82209.1"/>
    <property type="molecule type" value="Genomic_DNA"/>
</dbReference>
<evidence type="ECO:0000259" key="3">
    <source>
        <dbReference type="PROSITE" id="PS51352"/>
    </source>
</evidence>
<dbReference type="Pfam" id="PF00085">
    <property type="entry name" value="Thioredoxin"/>
    <property type="match status" value="1"/>
</dbReference>
<feature type="compositionally biased region" description="Basic and acidic residues" evidence="1">
    <location>
        <begin position="439"/>
        <end position="451"/>
    </location>
</feature>
<dbReference type="PROSITE" id="PS51352">
    <property type="entry name" value="THIOREDOXIN_2"/>
    <property type="match status" value="1"/>
</dbReference>
<keyword evidence="2" id="KW-0732">Signal</keyword>
<sequence length="468" mass="50295">MPRLIRSLVVLGLTFISVVQAGTFQKPVVEIGIKDFKDKVLKPDRPSMVVFYAPWCGHCKSLAPEYQAAARGLDPLIPFYAVNCEEAANKPLCGQYQVQGFPTIKSFSRGHRSPPKDYTMERKKGPLGGYAGNLVTDKVKKLRVPNKGGVGATEGLNEVQGFMNMEDTKPHALLIHPVSATIPLMWKVLSQVHAGTSFGYIRDADGELKKALGLSASEGDDKKPKILLWEKGGSSTEGWKLYEGLMKYDHLSAHFLGTSPPPSSSSSSSSTRSSPSVSASSSEPASSPPPNAINLRRAEERAKAEAKWAAEEAKDAARRAKLEAKKLAAKLAREAEEIFSPEPTPEADGDRPTGTKPEKPVVPEVPARPSAIVDEDSQPAAEPQAARSPSPSSSEKAHVADADVNATAAAAPEETNDRKILDSAQESPALVVDEPIGGSHEEVIPEFKVDDGTVDVPPISEERKRDEL</sequence>
<name>A0A0F7SNG8_PHARH</name>
<feature type="region of interest" description="Disordered" evidence="1">
    <location>
        <begin position="258"/>
        <end position="319"/>
    </location>
</feature>
<dbReference type="PANTHER" id="PTHR45815:SF3">
    <property type="entry name" value="PROTEIN DISULFIDE-ISOMERASE A6"/>
    <property type="match status" value="1"/>
</dbReference>
<feature type="compositionally biased region" description="Basic and acidic residues" evidence="1">
    <location>
        <begin position="296"/>
        <end position="319"/>
    </location>
</feature>
<feature type="compositionally biased region" description="Basic and acidic residues" evidence="1">
    <location>
        <begin position="348"/>
        <end position="361"/>
    </location>
</feature>
<evidence type="ECO:0000256" key="1">
    <source>
        <dbReference type="SAM" id="MobiDB-lite"/>
    </source>
</evidence>
<proteinExistence type="predicted"/>
<feature type="compositionally biased region" description="Low complexity" evidence="1">
    <location>
        <begin position="378"/>
        <end position="394"/>
    </location>
</feature>
<dbReference type="PROSITE" id="PS00194">
    <property type="entry name" value="THIOREDOXIN_1"/>
    <property type="match status" value="1"/>
</dbReference>
<dbReference type="SUPFAM" id="SSF52833">
    <property type="entry name" value="Thioredoxin-like"/>
    <property type="match status" value="1"/>
</dbReference>
<dbReference type="InterPro" id="IPR013766">
    <property type="entry name" value="Thioredoxin_domain"/>
</dbReference>
<organism evidence="4">
    <name type="scientific">Phaffia rhodozyma</name>
    <name type="common">Yeast</name>
    <name type="synonym">Xanthophyllomyces dendrorhous</name>
    <dbReference type="NCBI Taxonomy" id="264483"/>
    <lineage>
        <taxon>Eukaryota</taxon>
        <taxon>Fungi</taxon>
        <taxon>Dikarya</taxon>
        <taxon>Basidiomycota</taxon>
        <taxon>Agaricomycotina</taxon>
        <taxon>Tremellomycetes</taxon>
        <taxon>Cystofilobasidiales</taxon>
        <taxon>Mrakiaceae</taxon>
        <taxon>Phaffia</taxon>
    </lineage>
</organism>